<feature type="compositionally biased region" description="Gly residues" evidence="1">
    <location>
        <begin position="37"/>
        <end position="47"/>
    </location>
</feature>
<evidence type="ECO:0000256" key="2">
    <source>
        <dbReference type="SAM" id="SignalP"/>
    </source>
</evidence>
<gene>
    <name evidence="3" type="ORF">AB0I59_05450</name>
</gene>
<comment type="caution">
    <text evidence="3">The sequence shown here is derived from an EMBL/GenBank/DDBJ whole genome shotgun (WGS) entry which is preliminary data.</text>
</comment>
<protein>
    <recommendedName>
        <fullName evidence="5">Lipoprotein</fullName>
    </recommendedName>
</protein>
<feature type="region of interest" description="Disordered" evidence="1">
    <location>
        <begin position="29"/>
        <end position="78"/>
    </location>
</feature>
<dbReference type="PROSITE" id="PS51257">
    <property type="entry name" value="PROKAR_LIPOPROTEIN"/>
    <property type="match status" value="1"/>
</dbReference>
<keyword evidence="4" id="KW-1185">Reference proteome</keyword>
<dbReference type="Proteomes" id="UP001551675">
    <property type="component" value="Unassembled WGS sequence"/>
</dbReference>
<organism evidence="3 4">
    <name type="scientific">Microtetraspora glauca</name>
    <dbReference type="NCBI Taxonomy" id="1996"/>
    <lineage>
        <taxon>Bacteria</taxon>
        <taxon>Bacillati</taxon>
        <taxon>Actinomycetota</taxon>
        <taxon>Actinomycetes</taxon>
        <taxon>Streptosporangiales</taxon>
        <taxon>Streptosporangiaceae</taxon>
        <taxon>Microtetraspora</taxon>
    </lineage>
</organism>
<name>A0ABV3G8U7_MICGL</name>
<feature type="signal peptide" evidence="2">
    <location>
        <begin position="1"/>
        <end position="27"/>
    </location>
</feature>
<evidence type="ECO:0008006" key="5">
    <source>
        <dbReference type="Google" id="ProtNLM"/>
    </source>
</evidence>
<dbReference type="EMBL" id="JBFALK010000002">
    <property type="protein sequence ID" value="MEV0968058.1"/>
    <property type="molecule type" value="Genomic_DNA"/>
</dbReference>
<feature type="chain" id="PRO_5047537217" description="Lipoprotein" evidence="2">
    <location>
        <begin position="28"/>
        <end position="295"/>
    </location>
</feature>
<evidence type="ECO:0000313" key="4">
    <source>
        <dbReference type="Proteomes" id="UP001551675"/>
    </source>
</evidence>
<proteinExistence type="predicted"/>
<evidence type="ECO:0000313" key="3">
    <source>
        <dbReference type="EMBL" id="MEV0968058.1"/>
    </source>
</evidence>
<sequence length="295" mass="31191">MRRDRVTRHRVAALLAAAIALTGCAETADPSAEAGRSGPGRTAGGTADGTASAPVSPGVATARPGRPIPSAEPTGGTLDLSRIQSSALDYDPVPSPEALAAMKPIVAVGEVDGWQRGPTLGVLPGDPPVSYVLMRVRVTYPLKGVRTTPSLRGGVMFIEFERAYKESVADFEEAIPTGTRVLVFPRERPPYNMGIRSQGDPLPDGAKIMAVHPQGLVIEDPGLVCQGAERTLVGGYEPLTGGSRAAWLEPRTMDEMIDRLRRYGFSEEPPPRPKANMIACRFSATSAASAAPRVR</sequence>
<dbReference type="RefSeq" id="WP_358130314.1">
    <property type="nucleotide sequence ID" value="NZ_JBFALK010000002.1"/>
</dbReference>
<accession>A0ABV3G8U7</accession>
<evidence type="ECO:0000256" key="1">
    <source>
        <dbReference type="SAM" id="MobiDB-lite"/>
    </source>
</evidence>
<keyword evidence="2" id="KW-0732">Signal</keyword>
<reference evidence="3 4" key="1">
    <citation type="submission" date="2024-06" db="EMBL/GenBank/DDBJ databases">
        <title>The Natural Products Discovery Center: Release of the First 8490 Sequenced Strains for Exploring Actinobacteria Biosynthetic Diversity.</title>
        <authorList>
            <person name="Kalkreuter E."/>
            <person name="Kautsar S.A."/>
            <person name="Yang D."/>
            <person name="Bader C.D."/>
            <person name="Teijaro C.N."/>
            <person name="Fluegel L."/>
            <person name="Davis C.M."/>
            <person name="Simpson J.R."/>
            <person name="Lauterbach L."/>
            <person name="Steele A.D."/>
            <person name="Gui C."/>
            <person name="Meng S."/>
            <person name="Li G."/>
            <person name="Viehrig K."/>
            <person name="Ye F."/>
            <person name="Su P."/>
            <person name="Kiefer A.F."/>
            <person name="Nichols A."/>
            <person name="Cepeda A.J."/>
            <person name="Yan W."/>
            <person name="Fan B."/>
            <person name="Jiang Y."/>
            <person name="Adhikari A."/>
            <person name="Zheng C.-J."/>
            <person name="Schuster L."/>
            <person name="Cowan T.M."/>
            <person name="Smanski M.J."/>
            <person name="Chevrette M.G."/>
            <person name="De Carvalho L.P.S."/>
            <person name="Shen B."/>
        </authorList>
    </citation>
    <scope>NUCLEOTIDE SEQUENCE [LARGE SCALE GENOMIC DNA]</scope>
    <source>
        <strain evidence="3 4">NPDC050100</strain>
    </source>
</reference>